<dbReference type="InterPro" id="IPR012001">
    <property type="entry name" value="Thiamin_PyroP_enz_TPP-bd_dom"/>
</dbReference>
<sequence length="562" mass="63126">MVLPEINSIAEICAQHKIEDVVLSPGSRCAPITIAFNRHPQFSPITLSDERAAAFTALGMSLETDKPSVLVCTSGSAAYNYAPAVAEAFFAQVPLLVITADRPPEWVDQMDGQTIRQSGIFGKHVKKSFDLPVDHQHPDAKWQFNRQVNEAILEANSFPKGPVHLNIPIREPFYPEKGEAIKFDASCRVIKKRSVLNDFSPQVWEELKQEFSLYSKPLIVLGQQKLRADLIESLGQFSSKHQIPVIADGISNFHDLEDVISLPDNILIGNQDKKPLQPDLLITFGASVISKPLKQFLRSYPPNAQWHLEETGMTADTFQCLTEILPVSPATFLQHMKEASTSFSSPYFQLWQQEQKRQREKLQAFVEVSPFTEIKIAHQILNHLPQDSLLHLSNSMTVRNVNFVGIPVQKNIEIACNRGTSGIDGSNSTAIGAAMKTERLTTLITGDMAFFYDRNGLWNNYLPANLRIIVINNHAGGIFGLIQGPREQEELATYFETHQQLKAKNTAEDFNLDYFSCSDFKALNTLLPDFFKASERPKLLEIFVDKEENKSSFDQFKAHLKG</sequence>
<keyword evidence="5 6" id="KW-0464">Manganese</keyword>
<dbReference type="Gene3D" id="3.40.50.1220">
    <property type="entry name" value="TPP-binding domain"/>
    <property type="match status" value="1"/>
</dbReference>
<feature type="domain" description="Thiamine pyrophosphate enzyme N-terminal TPP-binding" evidence="7">
    <location>
        <begin position="8"/>
        <end position="111"/>
    </location>
</feature>
<evidence type="ECO:0000313" key="10">
    <source>
        <dbReference type="Proteomes" id="UP001310022"/>
    </source>
</evidence>
<evidence type="ECO:0000256" key="5">
    <source>
        <dbReference type="ARBA" id="ARBA00023211"/>
    </source>
</evidence>
<comment type="function">
    <text evidence="6">Catalyzes the thiamine diphosphate-dependent decarboxylation of 2-oxoglutarate and the subsequent addition of the resulting succinic semialdehyde-thiamine pyrophosphate anion to isochorismate to yield 2-succinyl-5-enolpyruvyl-6-hydroxy-3-cyclohexene-1-carboxylate (SEPHCHC).</text>
</comment>
<dbReference type="EMBL" id="BQKE01000001">
    <property type="protein sequence ID" value="GJM61300.1"/>
    <property type="molecule type" value="Genomic_DNA"/>
</dbReference>
<dbReference type="NCBIfam" id="TIGR00173">
    <property type="entry name" value="menD"/>
    <property type="match status" value="1"/>
</dbReference>
<comment type="similarity">
    <text evidence="6">Belongs to the TPP enzyme family. MenD subfamily.</text>
</comment>
<dbReference type="InterPro" id="IPR029061">
    <property type="entry name" value="THDP-binding"/>
</dbReference>
<comment type="cofactor">
    <cofactor evidence="6">
        <name>Mg(2+)</name>
        <dbReference type="ChEBI" id="CHEBI:18420"/>
    </cofactor>
    <cofactor evidence="6">
        <name>Mn(2+)</name>
        <dbReference type="ChEBI" id="CHEBI:29035"/>
    </cofactor>
</comment>
<dbReference type="CDD" id="cd02009">
    <property type="entry name" value="TPP_SHCHC_synthase"/>
    <property type="match status" value="1"/>
</dbReference>
<dbReference type="PIRSF" id="PIRSF004983">
    <property type="entry name" value="MenD"/>
    <property type="match status" value="1"/>
</dbReference>
<evidence type="ECO:0000259" key="7">
    <source>
        <dbReference type="Pfam" id="PF02776"/>
    </source>
</evidence>
<dbReference type="Pfam" id="PF02776">
    <property type="entry name" value="TPP_enzyme_N"/>
    <property type="match status" value="1"/>
</dbReference>
<accession>A0AAN5AJ71</accession>
<organism evidence="9 10">
    <name type="scientific">Persicobacter diffluens</name>
    <dbReference type="NCBI Taxonomy" id="981"/>
    <lineage>
        <taxon>Bacteria</taxon>
        <taxon>Pseudomonadati</taxon>
        <taxon>Bacteroidota</taxon>
        <taxon>Cytophagia</taxon>
        <taxon>Cytophagales</taxon>
        <taxon>Persicobacteraceae</taxon>
        <taxon>Persicobacter</taxon>
    </lineage>
</organism>
<comment type="catalytic activity">
    <reaction evidence="6">
        <text>isochorismate + 2-oxoglutarate + H(+) = 5-enolpyruvoyl-6-hydroxy-2-succinyl-cyclohex-3-ene-1-carboxylate + CO2</text>
        <dbReference type="Rhea" id="RHEA:25593"/>
        <dbReference type="ChEBI" id="CHEBI:15378"/>
        <dbReference type="ChEBI" id="CHEBI:16526"/>
        <dbReference type="ChEBI" id="CHEBI:16810"/>
        <dbReference type="ChEBI" id="CHEBI:29780"/>
        <dbReference type="ChEBI" id="CHEBI:58818"/>
        <dbReference type="EC" id="2.2.1.9"/>
    </reaction>
</comment>
<comment type="subunit">
    <text evidence="6">Homodimer.</text>
</comment>
<dbReference type="RefSeq" id="WP_338236875.1">
    <property type="nucleotide sequence ID" value="NZ_BQKE01000001.1"/>
</dbReference>
<keyword evidence="10" id="KW-1185">Reference proteome</keyword>
<evidence type="ECO:0000313" key="9">
    <source>
        <dbReference type="EMBL" id="GJM61300.1"/>
    </source>
</evidence>
<keyword evidence="1 6" id="KW-0808">Transferase</keyword>
<dbReference type="GO" id="GO:0070204">
    <property type="term" value="F:2-succinyl-5-enolpyruvyl-6-hydroxy-3-cyclohexene-1-carboxylic-acid synthase activity"/>
    <property type="evidence" value="ECO:0007669"/>
    <property type="project" value="UniProtKB-UniRule"/>
</dbReference>
<dbReference type="CDD" id="cd07037">
    <property type="entry name" value="TPP_PYR_MenD"/>
    <property type="match status" value="1"/>
</dbReference>
<dbReference type="PANTHER" id="PTHR42916:SF1">
    <property type="entry name" value="PROTEIN PHYLLO, CHLOROPLASTIC"/>
    <property type="match status" value="1"/>
</dbReference>
<comment type="pathway">
    <text evidence="6">Quinol/quinone metabolism; 1,4-dihydroxy-2-naphthoate biosynthesis; 1,4-dihydroxy-2-naphthoate from chorismate: step 2/7.</text>
</comment>
<proteinExistence type="inferred from homology"/>
<evidence type="ECO:0000259" key="8">
    <source>
        <dbReference type="Pfam" id="PF16582"/>
    </source>
</evidence>
<comment type="cofactor">
    <cofactor evidence="6">
        <name>thiamine diphosphate</name>
        <dbReference type="ChEBI" id="CHEBI:58937"/>
    </cofactor>
    <text evidence="6">Binds 1 thiamine pyrophosphate per subunit.</text>
</comment>
<dbReference type="Gene3D" id="3.40.50.970">
    <property type="match status" value="2"/>
</dbReference>
<dbReference type="Proteomes" id="UP001310022">
    <property type="component" value="Unassembled WGS sequence"/>
</dbReference>
<protein>
    <recommendedName>
        <fullName evidence="6">2-succinyl-5-enolpyruvyl-6-hydroxy-3-cyclohexene-1-carboxylate synthase</fullName>
        <shortName evidence="6">SEPHCHC synthase</shortName>
        <ecNumber evidence="6">2.2.1.9</ecNumber>
    </recommendedName>
    <alternativeName>
        <fullName evidence="6">Menaquinone biosynthesis protein MenD</fullName>
    </alternativeName>
</protein>
<comment type="caution">
    <text evidence="9">The sequence shown here is derived from an EMBL/GenBank/DDBJ whole genome shotgun (WGS) entry which is preliminary data.</text>
</comment>
<reference evidence="9 10" key="1">
    <citation type="submission" date="2021-12" db="EMBL/GenBank/DDBJ databases">
        <title>Genome sequencing of bacteria with rrn-lacking chromosome and rrn-plasmid.</title>
        <authorList>
            <person name="Anda M."/>
            <person name="Iwasaki W."/>
        </authorList>
    </citation>
    <scope>NUCLEOTIDE SEQUENCE [LARGE SCALE GENOMIC DNA]</scope>
    <source>
        <strain evidence="9 10">NBRC 15940</strain>
    </source>
</reference>
<keyword evidence="6" id="KW-0474">Menaquinone biosynthesis</keyword>
<dbReference type="SUPFAM" id="SSF52518">
    <property type="entry name" value="Thiamin diphosphate-binding fold (THDP-binding)"/>
    <property type="match status" value="2"/>
</dbReference>
<evidence type="ECO:0000256" key="3">
    <source>
        <dbReference type="ARBA" id="ARBA00022842"/>
    </source>
</evidence>
<name>A0AAN5AJ71_9BACT</name>
<feature type="domain" description="Menaquinone biosynthesis protein MenD middle" evidence="8">
    <location>
        <begin position="215"/>
        <end position="390"/>
    </location>
</feature>
<dbReference type="GO" id="GO:0030145">
    <property type="term" value="F:manganese ion binding"/>
    <property type="evidence" value="ECO:0007669"/>
    <property type="project" value="UniProtKB-UniRule"/>
</dbReference>
<dbReference type="Pfam" id="PF16582">
    <property type="entry name" value="TPP_enzyme_M_2"/>
    <property type="match status" value="1"/>
</dbReference>
<dbReference type="HAMAP" id="MF_01659">
    <property type="entry name" value="MenD"/>
    <property type="match status" value="1"/>
</dbReference>
<evidence type="ECO:0000256" key="1">
    <source>
        <dbReference type="ARBA" id="ARBA00022679"/>
    </source>
</evidence>
<evidence type="ECO:0000256" key="2">
    <source>
        <dbReference type="ARBA" id="ARBA00022723"/>
    </source>
</evidence>
<dbReference type="InterPro" id="IPR004433">
    <property type="entry name" value="MenaQ_synth_MenD"/>
</dbReference>
<keyword evidence="4 6" id="KW-0786">Thiamine pyrophosphate</keyword>
<dbReference type="GO" id="GO:0009234">
    <property type="term" value="P:menaquinone biosynthetic process"/>
    <property type="evidence" value="ECO:0007669"/>
    <property type="project" value="UniProtKB-UniRule"/>
</dbReference>
<comment type="pathway">
    <text evidence="6">Quinol/quinone metabolism; menaquinone biosynthesis.</text>
</comment>
<dbReference type="GO" id="GO:0000287">
    <property type="term" value="F:magnesium ion binding"/>
    <property type="evidence" value="ECO:0007669"/>
    <property type="project" value="UniProtKB-UniRule"/>
</dbReference>
<dbReference type="EC" id="2.2.1.9" evidence="6"/>
<gene>
    <name evidence="6 9" type="primary">menD</name>
    <name evidence="9" type="ORF">PEDI_18520</name>
</gene>
<dbReference type="InterPro" id="IPR032264">
    <property type="entry name" value="MenD_middle"/>
</dbReference>
<evidence type="ECO:0000256" key="6">
    <source>
        <dbReference type="HAMAP-Rule" id="MF_01659"/>
    </source>
</evidence>
<evidence type="ECO:0000256" key="4">
    <source>
        <dbReference type="ARBA" id="ARBA00023052"/>
    </source>
</evidence>
<dbReference type="AlphaFoldDB" id="A0AAN5AJ71"/>
<dbReference type="GO" id="GO:0030976">
    <property type="term" value="F:thiamine pyrophosphate binding"/>
    <property type="evidence" value="ECO:0007669"/>
    <property type="project" value="UniProtKB-UniRule"/>
</dbReference>
<keyword evidence="3 6" id="KW-0460">Magnesium</keyword>
<keyword evidence="2 6" id="KW-0479">Metal-binding</keyword>
<dbReference type="PANTHER" id="PTHR42916">
    <property type="entry name" value="2-SUCCINYL-5-ENOLPYRUVYL-6-HYDROXY-3-CYCLOHEXENE-1-CARBOXYLATE SYNTHASE"/>
    <property type="match status" value="1"/>
</dbReference>